<evidence type="ECO:0000256" key="11">
    <source>
        <dbReference type="SAM" id="SignalP"/>
    </source>
</evidence>
<accession>A0A0C3GJK3</accession>
<dbReference type="InterPro" id="IPR001841">
    <property type="entry name" value="Znf_RING"/>
</dbReference>
<dbReference type="STRING" id="765440.A0A0C3GJK3"/>
<comment type="subcellular location">
    <subcellularLocation>
        <location evidence="1">Membrane</location>
    </subcellularLocation>
</comment>
<keyword evidence="4 8" id="KW-0863">Zinc-finger</keyword>
<keyword evidence="5" id="KW-0862">Zinc</keyword>
<dbReference type="InParanoid" id="A0A0C3GJK3"/>
<dbReference type="InterPro" id="IPR013083">
    <property type="entry name" value="Znf_RING/FYVE/PHD"/>
</dbReference>
<evidence type="ECO:0000256" key="2">
    <source>
        <dbReference type="ARBA" id="ARBA00022692"/>
    </source>
</evidence>
<dbReference type="PANTHER" id="PTHR46539">
    <property type="entry name" value="E3 UBIQUITIN-PROTEIN LIGASE ATL42"/>
    <property type="match status" value="1"/>
</dbReference>
<reference evidence="14" key="2">
    <citation type="submission" date="2015-01" db="EMBL/GenBank/DDBJ databases">
        <title>Evolutionary Origins and Diversification of the Mycorrhizal Mutualists.</title>
        <authorList>
            <consortium name="DOE Joint Genome Institute"/>
            <consortium name="Mycorrhizal Genomics Consortium"/>
            <person name="Kohler A."/>
            <person name="Kuo A."/>
            <person name="Nagy L.G."/>
            <person name="Floudas D."/>
            <person name="Copeland A."/>
            <person name="Barry K.W."/>
            <person name="Cichocki N."/>
            <person name="Veneault-Fourrey C."/>
            <person name="LaButti K."/>
            <person name="Lindquist E.A."/>
            <person name="Lipzen A."/>
            <person name="Lundell T."/>
            <person name="Morin E."/>
            <person name="Murat C."/>
            <person name="Riley R."/>
            <person name="Ohm R."/>
            <person name="Sun H."/>
            <person name="Tunlid A."/>
            <person name="Henrissat B."/>
            <person name="Grigoriev I.V."/>
            <person name="Hibbett D.S."/>
            <person name="Martin F."/>
        </authorList>
    </citation>
    <scope>NUCLEOTIDE SEQUENCE [LARGE SCALE GENOMIC DNA]</scope>
    <source>
        <strain evidence="14">F 1598</strain>
    </source>
</reference>
<proteinExistence type="predicted"/>
<dbReference type="AlphaFoldDB" id="A0A0C3GJK3"/>
<keyword evidence="6 10" id="KW-1133">Transmembrane helix</keyword>
<evidence type="ECO:0000256" key="1">
    <source>
        <dbReference type="ARBA" id="ARBA00004370"/>
    </source>
</evidence>
<feature type="region of interest" description="Disordered" evidence="9">
    <location>
        <begin position="383"/>
        <end position="437"/>
    </location>
</feature>
<evidence type="ECO:0000256" key="6">
    <source>
        <dbReference type="ARBA" id="ARBA00022989"/>
    </source>
</evidence>
<keyword evidence="7 10" id="KW-0472">Membrane</keyword>
<keyword evidence="14" id="KW-1185">Reference proteome</keyword>
<gene>
    <name evidence="13" type="ORF">PILCRDRAFT_809783</name>
</gene>
<evidence type="ECO:0000256" key="9">
    <source>
        <dbReference type="SAM" id="MobiDB-lite"/>
    </source>
</evidence>
<reference evidence="13 14" key="1">
    <citation type="submission" date="2014-04" db="EMBL/GenBank/DDBJ databases">
        <authorList>
            <consortium name="DOE Joint Genome Institute"/>
            <person name="Kuo A."/>
            <person name="Tarkka M."/>
            <person name="Buscot F."/>
            <person name="Kohler A."/>
            <person name="Nagy L.G."/>
            <person name="Floudas D."/>
            <person name="Copeland A."/>
            <person name="Barry K.W."/>
            <person name="Cichocki N."/>
            <person name="Veneault-Fourrey C."/>
            <person name="LaButti K."/>
            <person name="Lindquist E.A."/>
            <person name="Lipzen A."/>
            <person name="Lundell T."/>
            <person name="Morin E."/>
            <person name="Murat C."/>
            <person name="Sun H."/>
            <person name="Tunlid A."/>
            <person name="Henrissat B."/>
            <person name="Grigoriev I.V."/>
            <person name="Hibbett D.S."/>
            <person name="Martin F."/>
            <person name="Nordberg H.P."/>
            <person name="Cantor M.N."/>
            <person name="Hua S.X."/>
        </authorList>
    </citation>
    <scope>NUCLEOTIDE SEQUENCE [LARGE SCALE GENOMIC DNA]</scope>
    <source>
        <strain evidence="13 14">F 1598</strain>
    </source>
</reference>
<evidence type="ECO:0000313" key="13">
    <source>
        <dbReference type="EMBL" id="KIM91819.1"/>
    </source>
</evidence>
<dbReference type="CDD" id="cd16454">
    <property type="entry name" value="RING-H2_PA-TM-RING"/>
    <property type="match status" value="1"/>
</dbReference>
<dbReference type="GO" id="GO:0008270">
    <property type="term" value="F:zinc ion binding"/>
    <property type="evidence" value="ECO:0007669"/>
    <property type="project" value="UniProtKB-KW"/>
</dbReference>
<dbReference type="Proteomes" id="UP000054166">
    <property type="component" value="Unassembled WGS sequence"/>
</dbReference>
<dbReference type="OrthoDB" id="8062037at2759"/>
<dbReference type="Pfam" id="PF13639">
    <property type="entry name" value="zf-RING_2"/>
    <property type="match status" value="1"/>
</dbReference>
<keyword evidence="11" id="KW-0732">Signal</keyword>
<sequence length="587" mass="63146">MFMTALLLFLLFVLAGVDVHAYIPASPSNNTDAATQQGLNMSDASQLQLRWYSDGSLSESVSYQLVGADSTGVSEGVLLHFSEDMVTNDTTYTPWIALVGCDANATNASQEVDIFTLARDAGAKASLLYSIYSQECIINPAYADPATFDQVMDIFSTESLNLATLIEYQFRQFKSTNETIYGTFNAGKLNDSGAIINQSLATNNPAAAGYIYATLTAYNATGIGNNDTGSSGNTNSQAPSGNSDSPNTGLAMIILYAITGCVSALFCVVIISGAIRAIRHPERYGPRRYANGRSGPPQSRARGLTHAILDTFPIVKFGGATETRGNGDAIESGNFKHGESESQPDSHGARDSTMDTGDWEVMDVPLDMIERGDVHEQRVSITNHSGLGLATEADNNGTEDGQPRASGSRLSTTPSQPVNSADGPSATPPPTAPRDSEDVVPAAIGRETCPICIVDFEEGDDLRLLPCEGKHRFHQECVDPWLLELSSSCPICRHDFQALETMMAGEEDDGPQSHHGMEYPPIHVLSGNAGSPLQTQGRFSRYLRFARRRQNRRGGGQIQEHDHANEISHAHEHMDTSSASNSPHDTM</sequence>
<feature type="domain" description="RING-type" evidence="12">
    <location>
        <begin position="449"/>
        <end position="493"/>
    </location>
</feature>
<protein>
    <recommendedName>
        <fullName evidence="12">RING-type domain-containing protein</fullName>
    </recommendedName>
</protein>
<organism evidence="13 14">
    <name type="scientific">Piloderma croceum (strain F 1598)</name>
    <dbReference type="NCBI Taxonomy" id="765440"/>
    <lineage>
        <taxon>Eukaryota</taxon>
        <taxon>Fungi</taxon>
        <taxon>Dikarya</taxon>
        <taxon>Basidiomycota</taxon>
        <taxon>Agaricomycotina</taxon>
        <taxon>Agaricomycetes</taxon>
        <taxon>Agaricomycetidae</taxon>
        <taxon>Atheliales</taxon>
        <taxon>Atheliaceae</taxon>
        <taxon>Piloderma</taxon>
    </lineage>
</organism>
<dbReference type="GO" id="GO:0016020">
    <property type="term" value="C:membrane"/>
    <property type="evidence" value="ECO:0007669"/>
    <property type="project" value="UniProtKB-SubCell"/>
</dbReference>
<dbReference type="SUPFAM" id="SSF57850">
    <property type="entry name" value="RING/U-box"/>
    <property type="match status" value="1"/>
</dbReference>
<dbReference type="PANTHER" id="PTHR46539:SF1">
    <property type="entry name" value="E3 UBIQUITIN-PROTEIN LIGASE ATL42"/>
    <property type="match status" value="1"/>
</dbReference>
<dbReference type="PROSITE" id="PS50089">
    <property type="entry name" value="ZF_RING_2"/>
    <property type="match status" value="1"/>
</dbReference>
<feature type="signal peptide" evidence="11">
    <location>
        <begin position="1"/>
        <end position="21"/>
    </location>
</feature>
<evidence type="ECO:0000259" key="12">
    <source>
        <dbReference type="PROSITE" id="PS50089"/>
    </source>
</evidence>
<feature type="compositionally biased region" description="Polar residues" evidence="9">
    <location>
        <begin position="408"/>
        <end position="419"/>
    </location>
</feature>
<evidence type="ECO:0000256" key="3">
    <source>
        <dbReference type="ARBA" id="ARBA00022723"/>
    </source>
</evidence>
<dbReference type="SMART" id="SM00184">
    <property type="entry name" value="RING"/>
    <property type="match status" value="1"/>
</dbReference>
<keyword evidence="2 10" id="KW-0812">Transmembrane</keyword>
<evidence type="ECO:0000256" key="7">
    <source>
        <dbReference type="ARBA" id="ARBA00023136"/>
    </source>
</evidence>
<evidence type="ECO:0000256" key="5">
    <source>
        <dbReference type="ARBA" id="ARBA00022833"/>
    </source>
</evidence>
<evidence type="ECO:0000256" key="8">
    <source>
        <dbReference type="PROSITE-ProRule" id="PRU00175"/>
    </source>
</evidence>
<dbReference type="Gene3D" id="3.30.40.10">
    <property type="entry name" value="Zinc/RING finger domain, C3HC4 (zinc finger)"/>
    <property type="match status" value="1"/>
</dbReference>
<dbReference type="EMBL" id="KN832970">
    <property type="protein sequence ID" value="KIM91819.1"/>
    <property type="molecule type" value="Genomic_DNA"/>
</dbReference>
<feature type="transmembrane region" description="Helical" evidence="10">
    <location>
        <begin position="253"/>
        <end position="278"/>
    </location>
</feature>
<feature type="chain" id="PRO_5002177751" description="RING-type domain-containing protein" evidence="11">
    <location>
        <begin position="22"/>
        <end position="587"/>
    </location>
</feature>
<evidence type="ECO:0000256" key="10">
    <source>
        <dbReference type="SAM" id="Phobius"/>
    </source>
</evidence>
<evidence type="ECO:0000256" key="4">
    <source>
        <dbReference type="ARBA" id="ARBA00022771"/>
    </source>
</evidence>
<name>A0A0C3GJK3_PILCF</name>
<evidence type="ECO:0000313" key="14">
    <source>
        <dbReference type="Proteomes" id="UP000054166"/>
    </source>
</evidence>
<keyword evidence="3" id="KW-0479">Metal-binding</keyword>
<feature type="region of interest" description="Disordered" evidence="9">
    <location>
        <begin position="320"/>
        <end position="357"/>
    </location>
</feature>
<dbReference type="HOGENOM" id="CLU_008264_3_1_1"/>